<evidence type="ECO:0008006" key="3">
    <source>
        <dbReference type="Google" id="ProtNLM"/>
    </source>
</evidence>
<name>A0A1A0MV61_MYCMU</name>
<accession>A0A1A0MV61</accession>
<dbReference type="AlphaFoldDB" id="A0A1A0MV61"/>
<comment type="caution">
    <text evidence="1">The sequence shown here is derived from an EMBL/GenBank/DDBJ whole genome shotgun (WGS) entry which is preliminary data.</text>
</comment>
<proteinExistence type="predicted"/>
<dbReference type="Proteomes" id="UP000093962">
    <property type="component" value="Unassembled WGS sequence"/>
</dbReference>
<evidence type="ECO:0000313" key="1">
    <source>
        <dbReference type="EMBL" id="OBA89280.1"/>
    </source>
</evidence>
<protein>
    <recommendedName>
        <fullName evidence="3">Condensation domain-containing protein</fullName>
    </recommendedName>
</protein>
<evidence type="ECO:0000313" key="2">
    <source>
        <dbReference type="Proteomes" id="UP000093962"/>
    </source>
</evidence>
<reference evidence="1 2" key="1">
    <citation type="submission" date="2016-06" db="EMBL/GenBank/DDBJ databases">
        <authorList>
            <person name="Kjaerup R.B."/>
            <person name="Dalgaard T.S."/>
            <person name="Juul-Madsen H.R."/>
        </authorList>
    </citation>
    <scope>NUCLEOTIDE SEQUENCE [LARGE SCALE GENOMIC DNA]</scope>
    <source>
        <strain evidence="1 2">1199456.5</strain>
    </source>
</reference>
<organism evidence="1 2">
    <name type="scientific">Mycolicibacterium mucogenicum</name>
    <name type="common">Mycobacterium mucogenicum</name>
    <dbReference type="NCBI Taxonomy" id="56689"/>
    <lineage>
        <taxon>Bacteria</taxon>
        <taxon>Bacillati</taxon>
        <taxon>Actinomycetota</taxon>
        <taxon>Actinomycetes</taxon>
        <taxon>Mycobacteriales</taxon>
        <taxon>Mycobacteriaceae</taxon>
        <taxon>Mycolicibacterium</taxon>
    </lineage>
</organism>
<sequence length="200" mass="22061">MQDWVDKHAPDSTRVAVMSALWLAALRSVQLPIDEHVVVLFNCRRYLPREYAAALGNFAIGIPLRIGTLPPDQITAQLRKVTETGWPIMSIGIGALRSLLGGFTRTRAAEPDVGTERIRLSVSDMGRLPFDHLPWVRDAPQLATAFVDLDRPDAMTLLISDTTNSRNVSVTYCEATVSGEVVEAALDRMYTELTELLSAL</sequence>
<dbReference type="EMBL" id="LZSF01000087">
    <property type="protein sequence ID" value="OBA89280.1"/>
    <property type="molecule type" value="Genomic_DNA"/>
</dbReference>
<gene>
    <name evidence="1" type="ORF">A5642_15255</name>
</gene>